<organism evidence="1 2">
    <name type="scientific">Colletotrichum orbiculare (strain 104-T / ATCC 96160 / CBS 514.97 / LARS 414 / MAFF 240422)</name>
    <name type="common">Cucumber anthracnose fungus</name>
    <name type="synonym">Colletotrichum lagenarium</name>
    <dbReference type="NCBI Taxonomy" id="1213857"/>
    <lineage>
        <taxon>Eukaryota</taxon>
        <taxon>Fungi</taxon>
        <taxon>Dikarya</taxon>
        <taxon>Ascomycota</taxon>
        <taxon>Pezizomycotina</taxon>
        <taxon>Sordariomycetes</taxon>
        <taxon>Hypocreomycetidae</taxon>
        <taxon>Glomerellales</taxon>
        <taxon>Glomerellaceae</taxon>
        <taxon>Colletotrichum</taxon>
        <taxon>Colletotrichum orbiculare species complex</taxon>
    </lineage>
</organism>
<keyword evidence="2" id="KW-1185">Reference proteome</keyword>
<protein>
    <submittedName>
        <fullName evidence="1">Uncharacterized protein</fullName>
    </submittedName>
</protein>
<sequence>MDFQGLECEWKCTWQSVTYGRTQYYLGSRLGAFRLKRNPPPPPRRHFMLFRMRATVQKPRRVGASTGLWPQLDVLEDYHGPQTALILAQ</sequence>
<proteinExistence type="predicted"/>
<dbReference type="EMBL" id="AMCV02000002">
    <property type="protein sequence ID" value="TDZ25437.1"/>
    <property type="molecule type" value="Genomic_DNA"/>
</dbReference>
<reference evidence="2" key="1">
    <citation type="journal article" date="2013" name="New Phytol.">
        <title>Comparative genomic and transcriptomic analyses reveal the hemibiotrophic stage shift of Colletotrichum fungi.</title>
        <authorList>
            <person name="Gan P."/>
            <person name="Ikeda K."/>
            <person name="Irieda H."/>
            <person name="Narusaka M."/>
            <person name="O'Connell R.J."/>
            <person name="Narusaka Y."/>
            <person name="Takano Y."/>
            <person name="Kubo Y."/>
            <person name="Shirasu K."/>
        </authorList>
    </citation>
    <scope>NUCLEOTIDE SEQUENCE [LARGE SCALE GENOMIC DNA]</scope>
    <source>
        <strain evidence="2">104-T / ATCC 96160 / CBS 514.97 / LARS 414 / MAFF 240422</strain>
    </source>
</reference>
<dbReference type="Proteomes" id="UP000014480">
    <property type="component" value="Unassembled WGS sequence"/>
</dbReference>
<evidence type="ECO:0000313" key="2">
    <source>
        <dbReference type="Proteomes" id="UP000014480"/>
    </source>
</evidence>
<dbReference type="AlphaFoldDB" id="A0A484G759"/>
<reference evidence="2" key="2">
    <citation type="journal article" date="2019" name="Mol. Plant Microbe Interact.">
        <title>Genome sequence resources for four phytopathogenic fungi from the Colletotrichum orbiculare species complex.</title>
        <authorList>
            <person name="Gan P."/>
            <person name="Tsushima A."/>
            <person name="Narusaka M."/>
            <person name="Narusaka Y."/>
            <person name="Takano Y."/>
            <person name="Kubo Y."/>
            <person name="Shirasu K."/>
        </authorList>
    </citation>
    <scope>GENOME REANNOTATION</scope>
    <source>
        <strain evidence="2">104-T / ATCC 96160 / CBS 514.97 / LARS 414 / MAFF 240422</strain>
    </source>
</reference>
<accession>A0A484G759</accession>
<gene>
    <name evidence="1" type="ORF">Cob_v001574</name>
</gene>
<name>A0A484G759_COLOR</name>
<comment type="caution">
    <text evidence="1">The sequence shown here is derived from an EMBL/GenBank/DDBJ whole genome shotgun (WGS) entry which is preliminary data.</text>
</comment>
<evidence type="ECO:0000313" key="1">
    <source>
        <dbReference type="EMBL" id="TDZ25437.1"/>
    </source>
</evidence>